<evidence type="ECO:0000313" key="10">
    <source>
        <dbReference type="EMBL" id="KAE9341866.1"/>
    </source>
</evidence>
<evidence type="ECO:0000313" key="12">
    <source>
        <dbReference type="Proteomes" id="UP000437068"/>
    </source>
</evidence>
<dbReference type="EMBL" id="QXGC01000509">
    <property type="protein sequence ID" value="KAE9232029.1"/>
    <property type="molecule type" value="Genomic_DNA"/>
</dbReference>
<dbReference type="Proteomes" id="UP000441208">
    <property type="component" value="Unassembled WGS sequence"/>
</dbReference>
<evidence type="ECO:0000313" key="16">
    <source>
        <dbReference type="Proteomes" id="UP000460718"/>
    </source>
</evidence>
<reference evidence="11 12" key="1">
    <citation type="submission" date="2018-08" db="EMBL/GenBank/DDBJ databases">
        <title>Genomic investigation of the strawberry pathogen Phytophthora fragariae indicates pathogenicity is determined by transcriptional variation in three key races.</title>
        <authorList>
            <person name="Adams T.M."/>
            <person name="Armitage A.D."/>
            <person name="Sobczyk M.K."/>
            <person name="Bates H.J."/>
            <person name="Dunwell J.M."/>
            <person name="Nellist C.F."/>
            <person name="Harrison R.J."/>
        </authorList>
    </citation>
    <scope>NUCLEOTIDE SEQUENCE [LARGE SCALE GENOMIC DNA]</scope>
    <source>
        <strain evidence="9 12">A4</strain>
        <strain evidence="8 13">BC-1</strain>
        <strain evidence="7 17">BC-23</strain>
        <strain evidence="6 14">NOV-5</strain>
        <strain evidence="4 15">NOV-71</strain>
        <strain evidence="10 18">NOV-77</strain>
        <strain evidence="2 11">NOV-9</strain>
        <strain evidence="5 19">ONT-3</strain>
        <strain evidence="3 16">SCRP245</strain>
    </source>
</reference>
<evidence type="ECO:0000313" key="11">
    <source>
        <dbReference type="Proteomes" id="UP000429523"/>
    </source>
</evidence>
<evidence type="ECO:0000313" key="3">
    <source>
        <dbReference type="EMBL" id="KAE9004159.1"/>
    </source>
</evidence>
<dbReference type="Proteomes" id="UP000437068">
    <property type="component" value="Unassembled WGS sequence"/>
</dbReference>
<protein>
    <recommendedName>
        <fullName evidence="20">Secreted protein</fullName>
    </recommendedName>
</protein>
<evidence type="ECO:0000313" key="14">
    <source>
        <dbReference type="Proteomes" id="UP000440732"/>
    </source>
</evidence>
<dbReference type="Proteomes" id="UP000440732">
    <property type="component" value="Unassembled WGS sequence"/>
</dbReference>
<gene>
    <name evidence="9" type="ORF">PF001_g6363</name>
    <name evidence="8" type="ORF">PF002_g4869</name>
    <name evidence="7" type="ORF">PF004_g10046</name>
    <name evidence="6" type="ORF">PF006_g6180</name>
    <name evidence="4" type="ORF">PF007_g7352</name>
    <name evidence="10" type="ORF">PF008_g10430</name>
    <name evidence="2" type="ORF">PF009_g7776</name>
    <name evidence="5" type="ORF">PF010_g6307</name>
    <name evidence="3" type="ORF">PF011_g12564</name>
</gene>
<dbReference type="EMBL" id="QXFW01000736">
    <property type="protein sequence ID" value="KAE9004159.1"/>
    <property type="molecule type" value="Genomic_DNA"/>
</dbReference>
<organism evidence="6 14">
    <name type="scientific">Phytophthora fragariae</name>
    <dbReference type="NCBI Taxonomy" id="53985"/>
    <lineage>
        <taxon>Eukaryota</taxon>
        <taxon>Sar</taxon>
        <taxon>Stramenopiles</taxon>
        <taxon>Oomycota</taxon>
        <taxon>Peronosporomycetes</taxon>
        <taxon>Peronosporales</taxon>
        <taxon>Peronosporaceae</taxon>
        <taxon>Phytophthora</taxon>
    </lineage>
</organism>
<proteinExistence type="predicted"/>
<dbReference type="EMBL" id="QXGE01000253">
    <property type="protein sequence ID" value="KAE9318469.1"/>
    <property type="molecule type" value="Genomic_DNA"/>
</dbReference>
<evidence type="ECO:0000313" key="19">
    <source>
        <dbReference type="Proteomes" id="UP000488956"/>
    </source>
</evidence>
<dbReference type="PROSITE" id="PS51257">
    <property type="entry name" value="PROKAR_LIPOPROTEIN"/>
    <property type="match status" value="1"/>
</dbReference>
<dbReference type="Proteomes" id="UP000476176">
    <property type="component" value="Unassembled WGS sequence"/>
</dbReference>
<evidence type="ECO:0000313" key="7">
    <source>
        <dbReference type="EMBL" id="KAE9232029.1"/>
    </source>
</evidence>
<dbReference type="EMBL" id="QXFX01000249">
    <property type="protein sequence ID" value="KAE9123697.1"/>
    <property type="molecule type" value="Genomic_DNA"/>
</dbReference>
<evidence type="ECO:0000313" key="15">
    <source>
        <dbReference type="Proteomes" id="UP000441208"/>
    </source>
</evidence>
<dbReference type="Proteomes" id="UP000460718">
    <property type="component" value="Unassembled WGS sequence"/>
</dbReference>
<dbReference type="EMBL" id="QXGA01000244">
    <property type="protein sequence ID" value="KAE9149341.1"/>
    <property type="molecule type" value="Genomic_DNA"/>
</dbReference>
<dbReference type="EMBL" id="QXGD01000154">
    <property type="protein sequence ID" value="KAE9250278.1"/>
    <property type="molecule type" value="Genomic_DNA"/>
</dbReference>
<name>A0A6A3UFD7_9STRA</name>
<feature type="chain" id="PRO_5036380639" description="Secreted protein" evidence="1">
    <location>
        <begin position="21"/>
        <end position="155"/>
    </location>
</feature>
<evidence type="ECO:0000256" key="1">
    <source>
        <dbReference type="SAM" id="SignalP"/>
    </source>
</evidence>
<evidence type="ECO:0000313" key="9">
    <source>
        <dbReference type="EMBL" id="KAE9318469.1"/>
    </source>
</evidence>
<evidence type="ECO:0008006" key="20">
    <source>
        <dbReference type="Google" id="ProtNLM"/>
    </source>
</evidence>
<sequence>MVVGLRAVFHSIHLVSACAASSFLSSHLLHLLPHSAFTFSLATSSLTLHCSALGSHHWTNLVKASVVSLGNQPCWKAPVCRPPSKRSCSFHRSCALRQSCLRPQDGVWGLRLLVTSYSSNLPMHTATSSRLVLARTKEVGPSIPLESPPGESDGG</sequence>
<dbReference type="Proteomes" id="UP000488956">
    <property type="component" value="Unassembled WGS sequence"/>
</dbReference>
<evidence type="ECO:0000313" key="5">
    <source>
        <dbReference type="EMBL" id="KAE9123697.1"/>
    </source>
</evidence>
<keyword evidence="1" id="KW-0732">Signal</keyword>
<accession>A0A6A3UFD7</accession>
<evidence type="ECO:0000313" key="18">
    <source>
        <dbReference type="Proteomes" id="UP000486351"/>
    </source>
</evidence>
<dbReference type="Proteomes" id="UP000440367">
    <property type="component" value="Unassembled WGS sequence"/>
</dbReference>
<evidence type="ECO:0000313" key="6">
    <source>
        <dbReference type="EMBL" id="KAE9149341.1"/>
    </source>
</evidence>
<evidence type="ECO:0000313" key="2">
    <source>
        <dbReference type="EMBL" id="KAE8942489.1"/>
    </source>
</evidence>
<comment type="caution">
    <text evidence="6">The sequence shown here is derived from an EMBL/GenBank/DDBJ whole genome shotgun (WGS) entry which is preliminary data.</text>
</comment>
<feature type="signal peptide" evidence="1">
    <location>
        <begin position="1"/>
        <end position="20"/>
    </location>
</feature>
<dbReference type="EMBL" id="QXGF01000304">
    <property type="protein sequence ID" value="KAE8942489.1"/>
    <property type="molecule type" value="Genomic_DNA"/>
</dbReference>
<dbReference type="EMBL" id="QXFY01000526">
    <property type="protein sequence ID" value="KAE9341866.1"/>
    <property type="molecule type" value="Genomic_DNA"/>
</dbReference>
<dbReference type="AlphaFoldDB" id="A0A6A3UFD7"/>
<dbReference type="EMBL" id="QXFZ01000291">
    <property type="protein sequence ID" value="KAE9122692.1"/>
    <property type="molecule type" value="Genomic_DNA"/>
</dbReference>
<evidence type="ECO:0000313" key="4">
    <source>
        <dbReference type="EMBL" id="KAE9122692.1"/>
    </source>
</evidence>
<dbReference type="Proteomes" id="UP000486351">
    <property type="component" value="Unassembled WGS sequence"/>
</dbReference>
<dbReference type="Proteomes" id="UP000429523">
    <property type="component" value="Unassembled WGS sequence"/>
</dbReference>
<evidence type="ECO:0000313" key="17">
    <source>
        <dbReference type="Proteomes" id="UP000476176"/>
    </source>
</evidence>
<evidence type="ECO:0000313" key="8">
    <source>
        <dbReference type="EMBL" id="KAE9250278.1"/>
    </source>
</evidence>
<evidence type="ECO:0000313" key="13">
    <source>
        <dbReference type="Proteomes" id="UP000440367"/>
    </source>
</evidence>